<name>A0ABS8W623_DATST</name>
<gene>
    <name evidence="1" type="ORF">HAX54_043982</name>
</gene>
<proteinExistence type="predicted"/>
<organism evidence="1 2">
    <name type="scientific">Datura stramonium</name>
    <name type="common">Jimsonweed</name>
    <name type="synonym">Common thornapple</name>
    <dbReference type="NCBI Taxonomy" id="4076"/>
    <lineage>
        <taxon>Eukaryota</taxon>
        <taxon>Viridiplantae</taxon>
        <taxon>Streptophyta</taxon>
        <taxon>Embryophyta</taxon>
        <taxon>Tracheophyta</taxon>
        <taxon>Spermatophyta</taxon>
        <taxon>Magnoliopsida</taxon>
        <taxon>eudicotyledons</taxon>
        <taxon>Gunneridae</taxon>
        <taxon>Pentapetalae</taxon>
        <taxon>asterids</taxon>
        <taxon>lamiids</taxon>
        <taxon>Solanales</taxon>
        <taxon>Solanaceae</taxon>
        <taxon>Solanoideae</taxon>
        <taxon>Datureae</taxon>
        <taxon>Datura</taxon>
    </lineage>
</organism>
<evidence type="ECO:0000313" key="2">
    <source>
        <dbReference type="Proteomes" id="UP000823775"/>
    </source>
</evidence>
<accession>A0ABS8W623</accession>
<feature type="non-terminal residue" evidence="1">
    <location>
        <position position="82"/>
    </location>
</feature>
<keyword evidence="2" id="KW-1185">Reference proteome</keyword>
<dbReference type="EMBL" id="JACEIK010006659">
    <property type="protein sequence ID" value="MCE2056064.1"/>
    <property type="molecule type" value="Genomic_DNA"/>
</dbReference>
<reference evidence="1 2" key="1">
    <citation type="journal article" date="2021" name="BMC Genomics">
        <title>Datura genome reveals duplications of psychoactive alkaloid biosynthetic genes and high mutation rate following tissue culture.</title>
        <authorList>
            <person name="Rajewski A."/>
            <person name="Carter-House D."/>
            <person name="Stajich J."/>
            <person name="Litt A."/>
        </authorList>
    </citation>
    <scope>NUCLEOTIDE SEQUENCE [LARGE SCALE GENOMIC DNA]</scope>
    <source>
        <strain evidence="1">AR-01</strain>
    </source>
</reference>
<sequence length="82" mass="8853">MDLVEKNILYAIFNCPNVASQLESQIYRLVCVVVVVFVPCSMADSNELAGAVGLCSFPHLLKSGSQGVGTSRLSYINRTSEV</sequence>
<dbReference type="Proteomes" id="UP000823775">
    <property type="component" value="Unassembled WGS sequence"/>
</dbReference>
<comment type="caution">
    <text evidence="1">The sequence shown here is derived from an EMBL/GenBank/DDBJ whole genome shotgun (WGS) entry which is preliminary data.</text>
</comment>
<protein>
    <submittedName>
        <fullName evidence="1">Uncharacterized protein</fullName>
    </submittedName>
</protein>
<evidence type="ECO:0000313" key="1">
    <source>
        <dbReference type="EMBL" id="MCE2056064.1"/>
    </source>
</evidence>